<sequence length="971" mass="109886">MAKIGQSRDIAMKRLLAMERRFKRDPNLQEHYVRFMQEYIALGHMKLVDEQPDDDPPAVYLPHHSVVKMAGQSLKIRVVFDASCKTTTGVSLNDALRVGPVVQPELISLLIRFRFFLYVFVADIIKMYRQILVDPSQTHLQRILWRSKPNHDVKAYESLVVTYGTAAAAYLATECLNDLAEKNALRFPVGSIHLKEGCYVDDVATGANTKKDLEIVRHQVVEILRLGAFELSNWASNCPELLKDVQDQNHEPESHSTVSKRTILSGVARLFDPLGLLGPVIVVAKLILQDLWKSGSHWDESVPQDIHARWSRLKEQLSVLKQVRVPRCVKLATDPQLIQIHGFCDASQKAYGACIYLRTKLGTSYRTELLCSKSRVAPLKVISLARLELQAALLLAELMDKIEDWRHVPSTDNPTDILSRGLHPHELVEASLWWHGPTFLQYEEDRWPSKDITRLGDDFPETREVAAAVVIISPSIVDGLIKKHSNLGKICRIIAYCLRFNKAHWPTPATESVSHNKMSHALGVVCKAVQRSSFPDKYRALTKGDSVSASSKILSLSPFIDETGLIRVGGRLKNSELKFDACHPILLPRDHELTKRTIRREHVRNMHAGTQATMAAVRQRFWPLSLRSTARKIIRNCVTCFRAKPSQSEAIMGSLPSTRVTVSRPFSHCGVDYAGPVMVKEGKRRNARFHKAYIAIFVCFSTKAVHIELVSDLTSESFFSALRRFMSRRGKPACIYSDNGTTFVGAHKQIKEFYDLINDNQVRDDINQFVREQETSWSFIPPNAPHFGGLWEAAVKSAKYHMTRIIGQAHLTFEEMQTVLCEVEAILNSRPLTQLSADPNDLAYLSPGHFLVGTALNSFPCHDLQDINENRLTRWQRVEQIRQHFSHRWSTEYLNSLQERTKWKANKGVQLKPEQLVLIKQQGLAPLQWLLGRVQNVHTGADGVTRVATVRTAKGDFTRPLSKLAVLPIDT</sequence>
<dbReference type="PANTHER" id="PTHR47331:SF1">
    <property type="entry name" value="GAG-LIKE PROTEIN"/>
    <property type="match status" value="1"/>
</dbReference>
<dbReference type="OrthoDB" id="7550652at2759"/>
<dbReference type="SUPFAM" id="SSF53098">
    <property type="entry name" value="Ribonuclease H-like"/>
    <property type="match status" value="1"/>
</dbReference>
<name>A0A6J1PJI5_9HYME</name>
<dbReference type="InterPro" id="IPR043502">
    <property type="entry name" value="DNA/RNA_pol_sf"/>
</dbReference>
<dbReference type="GO" id="GO:0042575">
    <property type="term" value="C:DNA polymerase complex"/>
    <property type="evidence" value="ECO:0007669"/>
    <property type="project" value="UniProtKB-ARBA"/>
</dbReference>
<keyword evidence="2" id="KW-1185">Reference proteome</keyword>
<gene>
    <name evidence="3" type="primary">LOC112453185</name>
</gene>
<dbReference type="InterPro" id="IPR008042">
    <property type="entry name" value="Retrotrans_Pao"/>
</dbReference>
<dbReference type="InterPro" id="IPR012337">
    <property type="entry name" value="RNaseH-like_sf"/>
</dbReference>
<dbReference type="GO" id="GO:0015074">
    <property type="term" value="P:DNA integration"/>
    <property type="evidence" value="ECO:0007669"/>
    <property type="project" value="InterPro"/>
</dbReference>
<dbReference type="Gene3D" id="1.10.340.70">
    <property type="match status" value="1"/>
</dbReference>
<dbReference type="InterPro" id="IPR040676">
    <property type="entry name" value="DUF5641"/>
</dbReference>
<dbReference type="Pfam" id="PF05380">
    <property type="entry name" value="Peptidase_A17"/>
    <property type="match status" value="1"/>
</dbReference>
<dbReference type="InterPro" id="IPR041588">
    <property type="entry name" value="Integrase_H2C2"/>
</dbReference>
<dbReference type="Proteomes" id="UP000504618">
    <property type="component" value="Unplaced"/>
</dbReference>
<dbReference type="AlphaFoldDB" id="A0A6J1PJI5"/>
<dbReference type="GeneID" id="112453185"/>
<protein>
    <submittedName>
        <fullName evidence="3">Uncharacterized protein LOC112453185</fullName>
    </submittedName>
</protein>
<dbReference type="Pfam" id="PF18701">
    <property type="entry name" value="DUF5641"/>
    <property type="match status" value="1"/>
</dbReference>
<evidence type="ECO:0000313" key="3">
    <source>
        <dbReference type="RefSeq" id="XP_024869561.1"/>
    </source>
</evidence>
<dbReference type="Gene3D" id="3.30.420.10">
    <property type="entry name" value="Ribonuclease H-like superfamily/Ribonuclease H"/>
    <property type="match status" value="1"/>
</dbReference>
<accession>A0A6J1PJI5</accession>
<dbReference type="GO" id="GO:0071897">
    <property type="term" value="P:DNA biosynthetic process"/>
    <property type="evidence" value="ECO:0007669"/>
    <property type="project" value="UniProtKB-ARBA"/>
</dbReference>
<feature type="domain" description="Integrase catalytic" evidence="1">
    <location>
        <begin position="661"/>
        <end position="855"/>
    </location>
</feature>
<dbReference type="GO" id="GO:0003676">
    <property type="term" value="F:nucleic acid binding"/>
    <property type="evidence" value="ECO:0007669"/>
    <property type="project" value="InterPro"/>
</dbReference>
<dbReference type="InterPro" id="IPR001584">
    <property type="entry name" value="Integrase_cat-core"/>
</dbReference>
<reference evidence="3" key="1">
    <citation type="submission" date="2025-08" db="UniProtKB">
        <authorList>
            <consortium name="RefSeq"/>
        </authorList>
    </citation>
    <scope>IDENTIFICATION</scope>
    <source>
        <tissue evidence="3">Whole body</tissue>
    </source>
</reference>
<dbReference type="InterPro" id="IPR036397">
    <property type="entry name" value="RNaseH_sf"/>
</dbReference>
<dbReference type="PANTHER" id="PTHR47331">
    <property type="entry name" value="PHD-TYPE DOMAIN-CONTAINING PROTEIN"/>
    <property type="match status" value="1"/>
</dbReference>
<dbReference type="SUPFAM" id="SSF56672">
    <property type="entry name" value="DNA/RNA polymerases"/>
    <property type="match status" value="1"/>
</dbReference>
<organism evidence="2 3">
    <name type="scientific">Temnothorax curvispinosus</name>
    <dbReference type="NCBI Taxonomy" id="300111"/>
    <lineage>
        <taxon>Eukaryota</taxon>
        <taxon>Metazoa</taxon>
        <taxon>Ecdysozoa</taxon>
        <taxon>Arthropoda</taxon>
        <taxon>Hexapoda</taxon>
        <taxon>Insecta</taxon>
        <taxon>Pterygota</taxon>
        <taxon>Neoptera</taxon>
        <taxon>Endopterygota</taxon>
        <taxon>Hymenoptera</taxon>
        <taxon>Apocrita</taxon>
        <taxon>Aculeata</taxon>
        <taxon>Formicoidea</taxon>
        <taxon>Formicidae</taxon>
        <taxon>Myrmicinae</taxon>
        <taxon>Temnothorax</taxon>
    </lineage>
</organism>
<dbReference type="RefSeq" id="XP_024869561.1">
    <property type="nucleotide sequence ID" value="XM_025013793.1"/>
</dbReference>
<dbReference type="PROSITE" id="PS50994">
    <property type="entry name" value="INTEGRASE"/>
    <property type="match status" value="1"/>
</dbReference>
<evidence type="ECO:0000259" key="1">
    <source>
        <dbReference type="PROSITE" id="PS50994"/>
    </source>
</evidence>
<evidence type="ECO:0000313" key="2">
    <source>
        <dbReference type="Proteomes" id="UP000504618"/>
    </source>
</evidence>
<dbReference type="Pfam" id="PF17921">
    <property type="entry name" value="Integrase_H2C2"/>
    <property type="match status" value="1"/>
</dbReference>
<proteinExistence type="predicted"/>